<dbReference type="InterPro" id="IPR050180">
    <property type="entry name" value="RNR_Ribonuclease"/>
</dbReference>
<accession>A0A6C0DAM0</accession>
<protein>
    <recommendedName>
        <fullName evidence="1">RNB domain-containing protein</fullName>
    </recommendedName>
</protein>
<dbReference type="GO" id="GO:0006402">
    <property type="term" value="P:mRNA catabolic process"/>
    <property type="evidence" value="ECO:0007669"/>
    <property type="project" value="TreeGrafter"/>
</dbReference>
<organism evidence="2">
    <name type="scientific">viral metagenome</name>
    <dbReference type="NCBI Taxonomy" id="1070528"/>
    <lineage>
        <taxon>unclassified sequences</taxon>
        <taxon>metagenomes</taxon>
        <taxon>organismal metagenomes</taxon>
    </lineage>
</organism>
<dbReference type="PANTHER" id="PTHR23355">
    <property type="entry name" value="RIBONUCLEASE"/>
    <property type="match status" value="1"/>
</dbReference>
<dbReference type="Pfam" id="PF00773">
    <property type="entry name" value="RNB"/>
    <property type="match status" value="2"/>
</dbReference>
<dbReference type="GO" id="GO:0003723">
    <property type="term" value="F:RNA binding"/>
    <property type="evidence" value="ECO:0007669"/>
    <property type="project" value="InterPro"/>
</dbReference>
<dbReference type="InterPro" id="IPR001900">
    <property type="entry name" value="RNase_II/R"/>
</dbReference>
<feature type="domain" description="RNB" evidence="1">
    <location>
        <begin position="82"/>
        <end position="330"/>
    </location>
</feature>
<dbReference type="GO" id="GO:0000932">
    <property type="term" value="C:P-body"/>
    <property type="evidence" value="ECO:0007669"/>
    <property type="project" value="TreeGrafter"/>
</dbReference>
<dbReference type="SUPFAM" id="SSF50249">
    <property type="entry name" value="Nucleic acid-binding proteins"/>
    <property type="match status" value="1"/>
</dbReference>
<evidence type="ECO:0000259" key="1">
    <source>
        <dbReference type="SMART" id="SM00955"/>
    </source>
</evidence>
<dbReference type="GO" id="GO:0000175">
    <property type="term" value="F:3'-5'-RNA exonuclease activity"/>
    <property type="evidence" value="ECO:0007669"/>
    <property type="project" value="TreeGrafter"/>
</dbReference>
<proteinExistence type="predicted"/>
<reference evidence="2" key="1">
    <citation type="journal article" date="2020" name="Nature">
        <title>Giant virus diversity and host interactions through global metagenomics.</title>
        <authorList>
            <person name="Schulz F."/>
            <person name="Roux S."/>
            <person name="Paez-Espino D."/>
            <person name="Jungbluth S."/>
            <person name="Walsh D.A."/>
            <person name="Denef V.J."/>
            <person name="McMahon K.D."/>
            <person name="Konstantinidis K.T."/>
            <person name="Eloe-Fadrosh E.A."/>
            <person name="Kyrpides N.C."/>
            <person name="Woyke T."/>
        </authorList>
    </citation>
    <scope>NUCLEOTIDE SEQUENCE</scope>
    <source>
        <strain evidence="2">GVMAG-M-3300023174-132</strain>
    </source>
</reference>
<sequence>MYLFVPYDPELPDMIVGCSERDVTRNQIACVSAYENKDKGVKPRGNLVKLYGRVGDKAAETAALLDYYCPVFGLPKDIGVPEPDLTGRPVLSADTGWITFHVDPPGCRDVDDVIAWSPTERRWAITIADVDAFVGSNEALLQRCRTIGQTFYDLEGRAVRPMLPAAISEEAASLLPGPRIRPGVTLFCDEDWRPVEKGWALTAIRVDRTHTYDSATALISELPIPATTDFHDWIAQRMICYNTAAASLLKEAGVGVLRCQSVADADAVAAWRLIHQDLVHMANEAATYVPSVSAYGHAGLGVDSYCHASSPLRRYADLYNQRFLKMIIMGSRIADCMDSVADNLNQRCKAGRCWTRDLTFLELVPVGKTLTLEIVWLSDTSRVWVPAWRRLLRVRNNTDGAAGCKGTIKIFCDPTKRNWKQRIMTVCI</sequence>
<dbReference type="EMBL" id="MN739575">
    <property type="protein sequence ID" value="QHT13547.1"/>
    <property type="molecule type" value="Genomic_DNA"/>
</dbReference>
<name>A0A6C0DAM0_9ZZZZ</name>
<dbReference type="AlphaFoldDB" id="A0A6C0DAM0"/>
<dbReference type="PANTHER" id="PTHR23355:SF9">
    <property type="entry name" value="DIS3-LIKE EXONUCLEASE 2"/>
    <property type="match status" value="1"/>
</dbReference>
<dbReference type="SMART" id="SM00955">
    <property type="entry name" value="RNB"/>
    <property type="match status" value="1"/>
</dbReference>
<dbReference type="InterPro" id="IPR012340">
    <property type="entry name" value="NA-bd_OB-fold"/>
</dbReference>
<evidence type="ECO:0000313" key="2">
    <source>
        <dbReference type="EMBL" id="QHT13547.1"/>
    </source>
</evidence>